<keyword evidence="2" id="KW-0812">Transmembrane</keyword>
<accession>A0A835I0M1</accession>
<dbReference type="PROSITE" id="PS50850">
    <property type="entry name" value="MFS"/>
    <property type="match status" value="1"/>
</dbReference>
<comment type="subcellular location">
    <subcellularLocation>
        <location evidence="1">Membrane</location>
        <topology evidence="1">Multi-pass membrane protein</topology>
    </subcellularLocation>
</comment>
<keyword evidence="2" id="KW-1133">Transmembrane helix</keyword>
<dbReference type="GO" id="GO:0016020">
    <property type="term" value="C:membrane"/>
    <property type="evidence" value="ECO:0007669"/>
    <property type="project" value="UniProtKB-SubCell"/>
</dbReference>
<evidence type="ECO:0000313" key="4">
    <source>
        <dbReference type="EMBL" id="KAF9608329.1"/>
    </source>
</evidence>
<protein>
    <recommendedName>
        <fullName evidence="3">Major facilitator superfamily (MFS) profile domain-containing protein</fullName>
    </recommendedName>
</protein>
<evidence type="ECO:0000256" key="1">
    <source>
        <dbReference type="ARBA" id="ARBA00004141"/>
    </source>
</evidence>
<keyword evidence="5" id="KW-1185">Reference proteome</keyword>
<comment type="caution">
    <text evidence="4">The sequence shown here is derived from an EMBL/GenBank/DDBJ whole genome shotgun (WGS) entry which is preliminary data.</text>
</comment>
<dbReference type="Gene3D" id="1.20.1250.20">
    <property type="entry name" value="MFS general substrate transporter like domains"/>
    <property type="match status" value="1"/>
</dbReference>
<name>A0A835I0M1_9MAGN</name>
<dbReference type="AlphaFoldDB" id="A0A835I0M1"/>
<dbReference type="OrthoDB" id="1719989at2759"/>
<keyword evidence="2" id="KW-0472">Membrane</keyword>
<reference evidence="4 5" key="1">
    <citation type="submission" date="2020-10" db="EMBL/GenBank/DDBJ databases">
        <title>The Coptis chinensis genome and diversification of protoberbering-type alkaloids.</title>
        <authorList>
            <person name="Wang B."/>
            <person name="Shu S."/>
            <person name="Song C."/>
            <person name="Liu Y."/>
        </authorList>
    </citation>
    <scope>NUCLEOTIDE SEQUENCE [LARGE SCALE GENOMIC DNA]</scope>
    <source>
        <strain evidence="4">HL-2020</strain>
        <tissue evidence="4">Leaf</tissue>
    </source>
</reference>
<dbReference type="InterPro" id="IPR036259">
    <property type="entry name" value="MFS_trans_sf"/>
</dbReference>
<dbReference type="GO" id="GO:0022857">
    <property type="term" value="F:transmembrane transporter activity"/>
    <property type="evidence" value="ECO:0007669"/>
    <property type="project" value="InterPro"/>
</dbReference>
<sequence>MGMQKLQEAKESFAKAMIMLGSPRCHSYSLLLWFGFGIGGDYSLSATIMSKYANKKTRGAFLAAVFAMQGFGILAGRIVGIIVSSAFNPRFGAPSYLIDPKGLTVPVLITFG</sequence>
<dbReference type="InterPro" id="IPR020846">
    <property type="entry name" value="MFS_dom"/>
</dbReference>
<evidence type="ECO:0000256" key="2">
    <source>
        <dbReference type="SAM" id="Phobius"/>
    </source>
</evidence>
<dbReference type="EMBL" id="JADFTS010000004">
    <property type="protein sequence ID" value="KAF9608329.1"/>
    <property type="molecule type" value="Genomic_DNA"/>
</dbReference>
<dbReference type="Proteomes" id="UP000631114">
    <property type="component" value="Unassembled WGS sequence"/>
</dbReference>
<dbReference type="SUPFAM" id="SSF103473">
    <property type="entry name" value="MFS general substrate transporter"/>
    <property type="match status" value="1"/>
</dbReference>
<feature type="transmembrane region" description="Helical" evidence="2">
    <location>
        <begin position="30"/>
        <end position="49"/>
    </location>
</feature>
<evidence type="ECO:0000313" key="5">
    <source>
        <dbReference type="Proteomes" id="UP000631114"/>
    </source>
</evidence>
<feature type="domain" description="Major facilitator superfamily (MFS) profile" evidence="3">
    <location>
        <begin position="1"/>
        <end position="112"/>
    </location>
</feature>
<organism evidence="4 5">
    <name type="scientific">Coptis chinensis</name>
    <dbReference type="NCBI Taxonomy" id="261450"/>
    <lineage>
        <taxon>Eukaryota</taxon>
        <taxon>Viridiplantae</taxon>
        <taxon>Streptophyta</taxon>
        <taxon>Embryophyta</taxon>
        <taxon>Tracheophyta</taxon>
        <taxon>Spermatophyta</taxon>
        <taxon>Magnoliopsida</taxon>
        <taxon>Ranunculales</taxon>
        <taxon>Ranunculaceae</taxon>
        <taxon>Coptidoideae</taxon>
        <taxon>Coptis</taxon>
    </lineage>
</organism>
<evidence type="ECO:0000259" key="3">
    <source>
        <dbReference type="PROSITE" id="PS50850"/>
    </source>
</evidence>
<feature type="transmembrane region" description="Helical" evidence="2">
    <location>
        <begin position="61"/>
        <end position="87"/>
    </location>
</feature>
<gene>
    <name evidence="4" type="ORF">IFM89_009019</name>
</gene>
<proteinExistence type="predicted"/>